<dbReference type="STRING" id="1006576.DTL3_0214"/>
<protein>
    <recommendedName>
        <fullName evidence="3">NADP oxidoreductase</fullName>
    </recommendedName>
</protein>
<organism evidence="1 2">
    <name type="scientific">Defluviitoga tunisiensis</name>
    <dbReference type="NCBI Taxonomy" id="1006576"/>
    <lineage>
        <taxon>Bacteria</taxon>
        <taxon>Thermotogati</taxon>
        <taxon>Thermotogota</taxon>
        <taxon>Thermotogae</taxon>
        <taxon>Petrotogales</taxon>
        <taxon>Petrotogaceae</taxon>
        <taxon>Defluviitoga</taxon>
    </lineage>
</organism>
<evidence type="ECO:0000313" key="2">
    <source>
        <dbReference type="Proteomes" id="UP000032809"/>
    </source>
</evidence>
<sequence>MPKLKSIKELRDLVSELKNNASKNKTYLKVALGTCGISSGADETFDELINVINEAKLDNVEVIRTGCLGYCYAEPTIEVNVPGNKPVLYGFVTKSKVRDIVYKHLIEGKIVEELVIPETHKIVL</sequence>
<name>A0A0C7NZV6_DEFTU</name>
<dbReference type="SUPFAM" id="SSF52833">
    <property type="entry name" value="Thioredoxin-like"/>
    <property type="match status" value="1"/>
</dbReference>
<reference evidence="2" key="1">
    <citation type="submission" date="2014-11" db="EMBL/GenBank/DDBJ databases">
        <authorList>
            <person name="Wibberg D."/>
        </authorList>
    </citation>
    <scope>NUCLEOTIDE SEQUENCE [LARGE SCALE GENOMIC DNA]</scope>
    <source>
        <strain evidence="2">L3</strain>
    </source>
</reference>
<dbReference type="AlphaFoldDB" id="A0A0C7NZV6"/>
<dbReference type="Proteomes" id="UP000032809">
    <property type="component" value="Chromosome I"/>
</dbReference>
<evidence type="ECO:0000313" key="1">
    <source>
        <dbReference type="EMBL" id="CEP77545.1"/>
    </source>
</evidence>
<proteinExistence type="predicted"/>
<dbReference type="EMBL" id="LN824141">
    <property type="protein sequence ID" value="CEP77545.1"/>
    <property type="molecule type" value="Genomic_DNA"/>
</dbReference>
<accession>A0A0C7NZV6</accession>
<dbReference type="KEGG" id="dtn:DTL3_0214"/>
<gene>
    <name evidence="1" type="ORF">DTL3_0214</name>
</gene>
<dbReference type="Gene3D" id="3.40.30.10">
    <property type="entry name" value="Glutaredoxin"/>
    <property type="match status" value="1"/>
</dbReference>
<evidence type="ECO:0008006" key="3">
    <source>
        <dbReference type="Google" id="ProtNLM"/>
    </source>
</evidence>
<dbReference type="HOGENOM" id="CLU_126515_4_0_0"/>
<dbReference type="OrthoDB" id="9800692at2"/>
<keyword evidence="2" id="KW-1185">Reference proteome</keyword>
<dbReference type="CDD" id="cd02980">
    <property type="entry name" value="TRX_Fd_family"/>
    <property type="match status" value="1"/>
</dbReference>
<dbReference type="InterPro" id="IPR036249">
    <property type="entry name" value="Thioredoxin-like_sf"/>
</dbReference>